<keyword evidence="1" id="KW-0808">Transferase</keyword>
<sequence>YTQTVEFEELGFLYKFFYIYPTFACFRLRMFIGMGLAECVCQMSGLGAYPVCCQPVPGLGPRDYKTVEKL</sequence>
<feature type="non-terminal residue" evidence="1">
    <location>
        <position position="1"/>
    </location>
</feature>
<dbReference type="EMBL" id="LBMM01016466">
    <property type="protein sequence ID" value="KMQ84417.1"/>
    <property type="molecule type" value="Genomic_DNA"/>
</dbReference>
<dbReference type="GO" id="GO:0016746">
    <property type="term" value="F:acyltransferase activity"/>
    <property type="evidence" value="ECO:0007669"/>
    <property type="project" value="UniProtKB-KW"/>
</dbReference>
<organism evidence="1 2">
    <name type="scientific">Lasius niger</name>
    <name type="common">Black garden ant</name>
    <dbReference type="NCBI Taxonomy" id="67767"/>
    <lineage>
        <taxon>Eukaryota</taxon>
        <taxon>Metazoa</taxon>
        <taxon>Ecdysozoa</taxon>
        <taxon>Arthropoda</taxon>
        <taxon>Hexapoda</taxon>
        <taxon>Insecta</taxon>
        <taxon>Pterygota</taxon>
        <taxon>Neoptera</taxon>
        <taxon>Endopterygota</taxon>
        <taxon>Hymenoptera</taxon>
        <taxon>Apocrita</taxon>
        <taxon>Aculeata</taxon>
        <taxon>Formicoidea</taxon>
        <taxon>Formicidae</taxon>
        <taxon>Formicinae</taxon>
        <taxon>Lasius</taxon>
        <taxon>Lasius</taxon>
    </lineage>
</organism>
<keyword evidence="2" id="KW-1185">Reference proteome</keyword>
<dbReference type="PaxDb" id="67767-A0A0J7K272"/>
<accession>A0A0J7K272</accession>
<evidence type="ECO:0000313" key="2">
    <source>
        <dbReference type="Proteomes" id="UP000036403"/>
    </source>
</evidence>
<comment type="caution">
    <text evidence="1">The sequence shown here is derived from an EMBL/GenBank/DDBJ whole genome shotgun (WGS) entry which is preliminary data.</text>
</comment>
<proteinExistence type="predicted"/>
<dbReference type="OrthoDB" id="7663182at2759"/>
<evidence type="ECO:0000313" key="1">
    <source>
        <dbReference type="EMBL" id="KMQ84417.1"/>
    </source>
</evidence>
<reference evidence="1 2" key="1">
    <citation type="submission" date="2015-04" db="EMBL/GenBank/DDBJ databases">
        <title>Lasius niger genome sequencing.</title>
        <authorList>
            <person name="Konorov E.A."/>
            <person name="Nikitin M.A."/>
            <person name="Kirill M.V."/>
            <person name="Chang P."/>
        </authorList>
    </citation>
    <scope>NUCLEOTIDE SEQUENCE [LARGE SCALE GENOMIC DNA]</scope>
    <source>
        <tissue evidence="1">Whole</tissue>
    </source>
</reference>
<protein>
    <submittedName>
        <fullName evidence="1">Lysophospholipid acyltransferase 7-like protein</fullName>
    </submittedName>
</protein>
<dbReference type="Proteomes" id="UP000036403">
    <property type="component" value="Unassembled WGS sequence"/>
</dbReference>
<dbReference type="AlphaFoldDB" id="A0A0J7K272"/>
<dbReference type="STRING" id="67767.A0A0J7K272"/>
<keyword evidence="1" id="KW-0012">Acyltransferase</keyword>
<name>A0A0J7K272_LASNI</name>
<gene>
    <name evidence="1" type="ORF">RF55_17789</name>
</gene>